<accession>A0A8T9SXQ7</accession>
<dbReference type="PANTHER" id="PTHR36985:SF1">
    <property type="entry name" value="TRANSLOCATION AND ASSEMBLY MODULE SUBUNIT TAMB"/>
    <property type="match status" value="1"/>
</dbReference>
<keyword evidence="8" id="KW-1185">Reference proteome</keyword>
<dbReference type="InterPro" id="IPR007452">
    <property type="entry name" value="TamB_C"/>
</dbReference>
<evidence type="ECO:0000256" key="3">
    <source>
        <dbReference type="ARBA" id="ARBA00022989"/>
    </source>
</evidence>
<feature type="region of interest" description="Disordered" evidence="5">
    <location>
        <begin position="1667"/>
        <end position="1713"/>
    </location>
</feature>
<keyword evidence="4" id="KW-0472">Membrane</keyword>
<comment type="subcellular location">
    <subcellularLocation>
        <location evidence="1">Membrane</location>
        <topology evidence="1">Single-pass membrane protein</topology>
    </subcellularLocation>
</comment>
<dbReference type="PANTHER" id="PTHR36985">
    <property type="entry name" value="TRANSLOCATION AND ASSEMBLY MODULE SUBUNIT TAMB"/>
    <property type="match status" value="1"/>
</dbReference>
<evidence type="ECO:0000256" key="2">
    <source>
        <dbReference type="ARBA" id="ARBA00022692"/>
    </source>
</evidence>
<sequence>MAFILLLIIGVVVALQFPGVQDFAANKAASYLQNKIGTEVRINKFRTDFKHAISLDGVYLEDQKGDTLVSVGHLGVDLDLWSLTKSQINLSSLELNDGTVHITRTEPDSAFNFDYITAAFASGDTATTTPADTTGGFTYNIGDVRLTNIFLTYQDQVDGMNVRSRVGELAVNMDEVDVDNSIYRVDNASLSRASFNIRKTKLTPDTPSEPLTLTFDMNKVALDAVSLVYQDDPAGQYINTKIGQAEVTADNIDLINSRVALNSLVLKNSSFAYAQNPDVPTEQRTINPAEAVRDLDSAVTQATGDSTSWAVTLKKSDISGLDVKFDNFNEPKLRSRMPAMDYNHLSFTDLALNTDNLVYTENSTTGRINELKGKEQSGFQINHAEADVIFDSVQTRLDNLDLVTPNTRIRRTLAMGYQSLGGIADDIANLKIEGDLRDTRIGFRDVIYLYPDIASTPPFTTGPNQSVLISGQVDGRVGDLRIRNLNFVGFRNTQVVASGRIQGLPETDRRLYTDFDVQKFTTTDADIRSLVPKSTIPAGYSLPPNIAVSGTFKGRPTAMVFDTDLKVQTTYGNATAVVNMQPGPAGQEPVAARFNVQNFNVGKVLRDPTIGSVTANGRFNGRGLDPATMRGKLIANVQRAGYQGYVYQDINATVDIDRNKYDITARSERDANLAFNLDAVVNLRNANVPAYSVDANIQGANLTKLGFYTGGDLRVQGNLRANLTGADANTINGTFSGSKLAIVRDNQPIVIDTLSGSLVQQPGRTELAFNSNLASANLAGNTPLGDVATVLQEHIDRYFDLPGVRYRAGGPNREFTFDVSLLDPRIVTAMVPDLKQLSPFKLTGGFNSETANLSMNASIPVIEYTGYRLDSLRLNVSSDPQKLDYAVRLNQIAQDTTLRLPNPTLKGSIADNKVGTHLRIAERDSATKLDLAGILQVLEEGDAYSFSFDPKLVLNNQQWTVAPNNSIAYNLNSGAIRAENVNLSQGNQLIALQTLPGADYPLQARLQNLDLNMLATAGGLQDSLVGGLLNGEAVVKAIGQPTMAFTADANLSQLAYNKSVIGDVSLKATNPTADRYEVDARLTGGPNNNDVRATGAYLASGALDINVNVNRLNLATAEPFAAGEIRDMSGYLTGQMSIKGTTDAPQIRGSLNTNDAGFRITQLGSPFTLPNESLVFDDRGIRFDNFTILDSLRNTAVVNGYVLTQNYIDDYRFQLRAVTDKFIAVQSNAKDNELYYGKLVVDSDTRITGDLNLPRVRTTATVIEPSALTVVVPNDEADKVESEGIVEFIDRSAPLDTMLARQVKVDSVKTASGFDIAATITITDETPFTLIIDPISGDNLRVRASGTLNTAIDPAGTITLSGGLAVKEGQYHMSLYDLVERDFEIAEGSTITWSGDPYNAQLGISAIYNIRAAPAELLSSQGSNDENLKNLARNTLPFQVFLNVRGEMLKPAIDFNIELPEDARGADQLRTPIENRLAQLRQPSSTSELNKQVFSLLVLGRFMADDPFQSSGGSIVEDQLRGSASQVLTQQLNNLTGSYLSNLGVELGVNSQSQFNENGTQGSRTDLNVAVRRQLLNNRLTVRLGTDVPLAGGNQASQGQQNVSAFAGDVSVEYNILANGRLRLRAYRNNAYGDIDGQYVRNGASLIFQRDYQNLADLFKGIDKDVKAESKQRRRQDKENKKMEQDSTRRTVAPQRRDSTRTVARRDSAARAR</sequence>
<organism evidence="7 8">
    <name type="scientific">Hymenobacter aerilatus</name>
    <dbReference type="NCBI Taxonomy" id="2932251"/>
    <lineage>
        <taxon>Bacteria</taxon>
        <taxon>Pseudomonadati</taxon>
        <taxon>Bacteroidota</taxon>
        <taxon>Cytophagia</taxon>
        <taxon>Cytophagales</taxon>
        <taxon>Hymenobacteraceae</taxon>
        <taxon>Hymenobacter</taxon>
    </lineage>
</organism>
<dbReference type="RefSeq" id="WP_245092304.1">
    <property type="nucleotide sequence ID" value="NZ_CP095053.1"/>
</dbReference>
<gene>
    <name evidence="7" type="ORF">MUN82_16760</name>
</gene>
<protein>
    <submittedName>
        <fullName evidence="7">Translocation/assembly module TamB</fullName>
    </submittedName>
</protein>
<dbReference type="GO" id="GO:0009306">
    <property type="term" value="P:protein secretion"/>
    <property type="evidence" value="ECO:0007669"/>
    <property type="project" value="InterPro"/>
</dbReference>
<proteinExistence type="predicted"/>
<dbReference type="Proteomes" id="UP000829925">
    <property type="component" value="Chromosome"/>
</dbReference>
<name>A0A8T9SXQ7_9BACT</name>
<evidence type="ECO:0000256" key="5">
    <source>
        <dbReference type="SAM" id="MobiDB-lite"/>
    </source>
</evidence>
<reference evidence="7 8" key="1">
    <citation type="submission" date="2022-04" db="EMBL/GenBank/DDBJ databases">
        <title>Hymenobacter sp. isolated from the air.</title>
        <authorList>
            <person name="Won M."/>
            <person name="Lee C.-M."/>
            <person name="Woen H.-Y."/>
            <person name="Kwon S.-W."/>
        </authorList>
    </citation>
    <scope>NUCLEOTIDE SEQUENCE [LARGE SCALE GENOMIC DNA]</scope>
    <source>
        <strain evidence="8">5413 J-13</strain>
    </source>
</reference>
<keyword evidence="2" id="KW-0812">Transmembrane</keyword>
<dbReference type="KEGG" id="haei:MUN82_16760"/>
<evidence type="ECO:0000256" key="1">
    <source>
        <dbReference type="ARBA" id="ARBA00004167"/>
    </source>
</evidence>
<evidence type="ECO:0000313" key="8">
    <source>
        <dbReference type="Proteomes" id="UP000829925"/>
    </source>
</evidence>
<evidence type="ECO:0000259" key="6">
    <source>
        <dbReference type="Pfam" id="PF04357"/>
    </source>
</evidence>
<dbReference type="EMBL" id="CP095053">
    <property type="protein sequence ID" value="UOR04586.1"/>
    <property type="molecule type" value="Genomic_DNA"/>
</dbReference>
<dbReference type="GO" id="GO:0005886">
    <property type="term" value="C:plasma membrane"/>
    <property type="evidence" value="ECO:0007669"/>
    <property type="project" value="InterPro"/>
</dbReference>
<evidence type="ECO:0000256" key="4">
    <source>
        <dbReference type="ARBA" id="ARBA00023136"/>
    </source>
</evidence>
<feature type="domain" description="Translocation and assembly module TamB C-terminal" evidence="6">
    <location>
        <begin position="1185"/>
        <end position="1652"/>
    </location>
</feature>
<keyword evidence="3" id="KW-1133">Transmembrane helix</keyword>
<evidence type="ECO:0000313" key="7">
    <source>
        <dbReference type="EMBL" id="UOR04586.1"/>
    </source>
</evidence>
<dbReference type="Pfam" id="PF04357">
    <property type="entry name" value="TamB"/>
    <property type="match status" value="1"/>
</dbReference>